<comment type="subcellular location">
    <subcellularLocation>
        <location evidence="1">Cytoplasm</location>
        <location evidence="1">Cytoskeleton</location>
    </subcellularLocation>
</comment>
<feature type="compositionally biased region" description="Polar residues" evidence="6">
    <location>
        <begin position="30"/>
        <end position="46"/>
    </location>
</feature>
<organism evidence="8 9">
    <name type="scientific">Gossypium barbadense</name>
    <name type="common">Sea Island cotton</name>
    <name type="synonym">Hibiscus barbadensis</name>
    <dbReference type="NCBI Taxonomy" id="3634"/>
    <lineage>
        <taxon>Eukaryota</taxon>
        <taxon>Viridiplantae</taxon>
        <taxon>Streptophyta</taxon>
        <taxon>Embryophyta</taxon>
        <taxon>Tracheophyta</taxon>
        <taxon>Spermatophyta</taxon>
        <taxon>Magnoliopsida</taxon>
        <taxon>eudicotyledons</taxon>
        <taxon>Gunneridae</taxon>
        <taxon>Pentapetalae</taxon>
        <taxon>rosids</taxon>
        <taxon>malvids</taxon>
        <taxon>Malvales</taxon>
        <taxon>Malvaceae</taxon>
        <taxon>Malvoideae</taxon>
        <taxon>Gossypium</taxon>
    </lineage>
</organism>
<dbReference type="GO" id="GO:0008017">
    <property type="term" value="F:microtubule binding"/>
    <property type="evidence" value="ECO:0007669"/>
    <property type="project" value="TreeGrafter"/>
</dbReference>
<feature type="domain" description="TPX2 C-terminal" evidence="7">
    <location>
        <begin position="359"/>
        <end position="396"/>
    </location>
</feature>
<evidence type="ECO:0000256" key="4">
    <source>
        <dbReference type="ARBA" id="ARBA00022701"/>
    </source>
</evidence>
<evidence type="ECO:0000256" key="2">
    <source>
        <dbReference type="ARBA" id="ARBA00005885"/>
    </source>
</evidence>
<keyword evidence="5" id="KW-0206">Cytoskeleton</keyword>
<evidence type="ECO:0000313" key="9">
    <source>
        <dbReference type="Proteomes" id="UP000239757"/>
    </source>
</evidence>
<dbReference type="GO" id="GO:0005819">
    <property type="term" value="C:spindle"/>
    <property type="evidence" value="ECO:0007669"/>
    <property type="project" value="InterPro"/>
</dbReference>
<accession>A0A2P5YJ70</accession>
<reference evidence="8 9" key="1">
    <citation type="submission" date="2015-01" db="EMBL/GenBank/DDBJ databases">
        <title>Genome of allotetraploid Gossypium barbadense reveals genomic plasticity and fiber elongation in cotton evolution.</title>
        <authorList>
            <person name="Chen X."/>
            <person name="Liu X."/>
            <person name="Zhao B."/>
            <person name="Zheng H."/>
            <person name="Hu Y."/>
            <person name="Lu G."/>
            <person name="Yang C."/>
            <person name="Chen J."/>
            <person name="Shan C."/>
            <person name="Zhang L."/>
            <person name="Zhou Y."/>
            <person name="Wang L."/>
            <person name="Guo W."/>
            <person name="Bai Y."/>
            <person name="Ruan J."/>
            <person name="Shangguan X."/>
            <person name="Mao Y."/>
            <person name="Jiang J."/>
            <person name="Zhu Y."/>
            <person name="Lei J."/>
            <person name="Kang H."/>
            <person name="Chen S."/>
            <person name="He X."/>
            <person name="Wang R."/>
            <person name="Wang Y."/>
            <person name="Chen J."/>
            <person name="Wang L."/>
            <person name="Yu S."/>
            <person name="Wang B."/>
            <person name="Wei J."/>
            <person name="Song S."/>
            <person name="Lu X."/>
            <person name="Gao Z."/>
            <person name="Gu W."/>
            <person name="Deng X."/>
            <person name="Ma D."/>
            <person name="Wang S."/>
            <person name="Liang W."/>
            <person name="Fang L."/>
            <person name="Cai C."/>
            <person name="Zhu X."/>
            <person name="Zhou B."/>
            <person name="Zhang Y."/>
            <person name="Chen Z."/>
            <person name="Xu S."/>
            <person name="Zhu R."/>
            <person name="Wang S."/>
            <person name="Zhang T."/>
            <person name="Zhao G."/>
        </authorList>
    </citation>
    <scope>NUCLEOTIDE SEQUENCE [LARGE SCALE GENOMIC DNA]</scope>
    <source>
        <strain evidence="9">cv. Xinhai21</strain>
        <tissue evidence="8">Leaf</tissue>
    </source>
</reference>
<evidence type="ECO:0000256" key="6">
    <source>
        <dbReference type="SAM" id="MobiDB-lite"/>
    </source>
</evidence>
<dbReference type="PANTHER" id="PTHR14326">
    <property type="entry name" value="TARGETING PROTEIN FOR XKLP2"/>
    <property type="match status" value="1"/>
</dbReference>
<dbReference type="GO" id="GO:0090307">
    <property type="term" value="P:mitotic spindle assembly"/>
    <property type="evidence" value="ECO:0007669"/>
    <property type="project" value="TreeGrafter"/>
</dbReference>
<evidence type="ECO:0000259" key="7">
    <source>
        <dbReference type="Pfam" id="PF06886"/>
    </source>
</evidence>
<dbReference type="GO" id="GO:0030295">
    <property type="term" value="F:protein kinase activator activity"/>
    <property type="evidence" value="ECO:0007669"/>
    <property type="project" value="TreeGrafter"/>
</dbReference>
<protein>
    <recommendedName>
        <fullName evidence="7">TPX2 C-terminal domain-containing protein</fullName>
    </recommendedName>
</protein>
<comment type="similarity">
    <text evidence="2">Belongs to the TPX2 family.</text>
</comment>
<proteinExistence type="inferred from homology"/>
<name>A0A2P5YJ70_GOSBA</name>
<evidence type="ECO:0000256" key="5">
    <source>
        <dbReference type="ARBA" id="ARBA00023212"/>
    </source>
</evidence>
<dbReference type="GO" id="GO:0005880">
    <property type="term" value="C:nuclear microtubule"/>
    <property type="evidence" value="ECO:0007669"/>
    <property type="project" value="TreeGrafter"/>
</dbReference>
<feature type="compositionally biased region" description="Low complexity" evidence="6">
    <location>
        <begin position="47"/>
        <end position="57"/>
    </location>
</feature>
<keyword evidence="4" id="KW-0493">Microtubule</keyword>
<gene>
    <name evidence="8" type="ORF">GOBAR_AA04939</name>
</gene>
<dbReference type="GO" id="GO:0060236">
    <property type="term" value="P:regulation of mitotic spindle organization"/>
    <property type="evidence" value="ECO:0007669"/>
    <property type="project" value="InterPro"/>
</dbReference>
<evidence type="ECO:0000256" key="3">
    <source>
        <dbReference type="ARBA" id="ARBA00022490"/>
    </source>
</evidence>
<feature type="compositionally biased region" description="Basic and acidic residues" evidence="6">
    <location>
        <begin position="217"/>
        <end position="230"/>
    </location>
</feature>
<dbReference type="OrthoDB" id="7677582at2759"/>
<dbReference type="PANTHER" id="PTHR14326:SF58">
    <property type="entry name" value="TPX2 (TARGETING PROTEIN FOR XKLP2) PROTEIN FAMILY"/>
    <property type="match status" value="1"/>
</dbReference>
<dbReference type="AlphaFoldDB" id="A0A2P5YJ70"/>
<keyword evidence="3" id="KW-0963">Cytoplasm</keyword>
<dbReference type="Pfam" id="PF06886">
    <property type="entry name" value="TPX2"/>
    <property type="match status" value="1"/>
</dbReference>
<feature type="region of interest" description="Disordered" evidence="6">
    <location>
        <begin position="204"/>
        <end position="234"/>
    </location>
</feature>
<evidence type="ECO:0000256" key="1">
    <source>
        <dbReference type="ARBA" id="ARBA00004245"/>
    </source>
</evidence>
<dbReference type="InterPro" id="IPR027329">
    <property type="entry name" value="TPX2_C"/>
</dbReference>
<dbReference type="InterPro" id="IPR009675">
    <property type="entry name" value="TPX2_fam"/>
</dbReference>
<sequence length="426" mass="48799">MEVAKNSKLGTPMKDTERNSRSKTPKGSKFSENSNPNISGSTSPITKSSKSQKYSSKNPVIYSPSNKLRERKFVVAKKNSKKVRSNSNPTTVGLNCKCKENLGGNSKKCLCVAYENLRASQEEFFRNKVEPEAEEEGKETRDLIENLREGYGSDNQEIENLSQPGSSTIKRRRDKLMEEARNSVPECGKVLHLVKAFERLLSIPDSKESDKEEDDEKEPKEDNNDDDNNRKKPLKWALPGLQTINLTEFLLHGIAAKEVFQVGPLMEVEEAEEISESVGTIGGRRWKKQLKPTSLKPFKLRTEQRGKAKEEEFMQKVQEMVEQEKQRIPIAQGLPWTTDEPEILIKPPVKVNTRPVDLRLHSDVRAEERAEFDHQVAEKMSLVEQYKMERERQQKLNLWIKKPCIREPPAFIFAALCYHHPLGRKI</sequence>
<dbReference type="Proteomes" id="UP000239757">
    <property type="component" value="Unassembled WGS sequence"/>
</dbReference>
<dbReference type="EMBL" id="KZ663126">
    <property type="protein sequence ID" value="PPS15643.1"/>
    <property type="molecule type" value="Genomic_DNA"/>
</dbReference>
<feature type="region of interest" description="Disordered" evidence="6">
    <location>
        <begin position="1"/>
        <end position="70"/>
    </location>
</feature>
<evidence type="ECO:0000313" key="8">
    <source>
        <dbReference type="EMBL" id="PPS15643.1"/>
    </source>
</evidence>